<organism evidence="5 6">
    <name type="scientific">Pisolithus microcarpus 441</name>
    <dbReference type="NCBI Taxonomy" id="765257"/>
    <lineage>
        <taxon>Eukaryota</taxon>
        <taxon>Fungi</taxon>
        <taxon>Dikarya</taxon>
        <taxon>Basidiomycota</taxon>
        <taxon>Agaricomycotina</taxon>
        <taxon>Agaricomycetes</taxon>
        <taxon>Agaricomycetidae</taxon>
        <taxon>Boletales</taxon>
        <taxon>Sclerodermatineae</taxon>
        <taxon>Pisolithaceae</taxon>
        <taxon>Pisolithus</taxon>
    </lineage>
</organism>
<proteinExistence type="inferred from homology"/>
<sequence>MNGRDTSITQGMRIPLRNVDVAYLLKLDIGGHDFWVVFDTGSADLWVASTDCTTEDCHGVPKYSQAESHTLNLSGEPFSLNYLSGSVVGIVGTETIEFGWYQIASQTFALADQTSGLNLADMGNSGILGFAFPSIAAIQPALGTTVLENIFDHLGDERRFFGYTLGRNTGTSSDSSITIGELDSSIVNDSSQLSYFPVFRTTHSPYDFWKLPIQSLTINSLSLPLSHSLVPGAVSPIGVLDTGTTFILGPAVDVEIFWNTVNVGNSVRYNNDSQKWEVRCDRAIDVRVRLGGEDAALEIPLHPEDVSITWDSADEDAWCTGGLQANDGV</sequence>
<evidence type="ECO:0000313" key="5">
    <source>
        <dbReference type="EMBL" id="KIK24953.1"/>
    </source>
</evidence>
<feature type="domain" description="Peptidase A1" evidence="4">
    <location>
        <begin position="23"/>
        <end position="329"/>
    </location>
</feature>
<dbReference type="AlphaFoldDB" id="A0A0C9ZZ04"/>
<dbReference type="InterPro" id="IPR034164">
    <property type="entry name" value="Pepsin-like_dom"/>
</dbReference>
<keyword evidence="6" id="KW-1185">Reference proteome</keyword>
<dbReference type="GO" id="GO:0006508">
    <property type="term" value="P:proteolysis"/>
    <property type="evidence" value="ECO:0007669"/>
    <property type="project" value="InterPro"/>
</dbReference>
<dbReference type="STRING" id="765257.A0A0C9ZZ04"/>
<comment type="similarity">
    <text evidence="1">Belongs to the peptidase A1 family.</text>
</comment>
<gene>
    <name evidence="5" type="ORF">PISMIDRAFT_677741</name>
</gene>
<dbReference type="HOGENOM" id="CLU_013253_8_3_1"/>
<evidence type="ECO:0000313" key="6">
    <source>
        <dbReference type="Proteomes" id="UP000054018"/>
    </source>
</evidence>
<dbReference type="Pfam" id="PF00026">
    <property type="entry name" value="Asp"/>
    <property type="match status" value="1"/>
</dbReference>
<dbReference type="PANTHER" id="PTHR47966">
    <property type="entry name" value="BETA-SITE APP-CLEAVING ENZYME, ISOFORM A-RELATED"/>
    <property type="match status" value="1"/>
</dbReference>
<evidence type="ECO:0000256" key="2">
    <source>
        <dbReference type="PIRSR" id="PIRSR601461-1"/>
    </source>
</evidence>
<name>A0A0C9ZZ04_9AGAM</name>
<dbReference type="GO" id="GO:0004190">
    <property type="term" value="F:aspartic-type endopeptidase activity"/>
    <property type="evidence" value="ECO:0007669"/>
    <property type="project" value="InterPro"/>
</dbReference>
<dbReference type="PANTHER" id="PTHR47966:SF51">
    <property type="entry name" value="BETA-SITE APP-CLEAVING ENZYME, ISOFORM A-RELATED"/>
    <property type="match status" value="1"/>
</dbReference>
<dbReference type="CDD" id="cd05471">
    <property type="entry name" value="pepsin_like"/>
    <property type="match status" value="1"/>
</dbReference>
<reference evidence="5 6" key="1">
    <citation type="submission" date="2014-04" db="EMBL/GenBank/DDBJ databases">
        <authorList>
            <consortium name="DOE Joint Genome Institute"/>
            <person name="Kuo A."/>
            <person name="Kohler A."/>
            <person name="Costa M.D."/>
            <person name="Nagy L.G."/>
            <person name="Floudas D."/>
            <person name="Copeland A."/>
            <person name="Barry K.W."/>
            <person name="Cichocki N."/>
            <person name="Veneault-Fourrey C."/>
            <person name="LaButti K."/>
            <person name="Lindquist E.A."/>
            <person name="Lipzen A."/>
            <person name="Lundell T."/>
            <person name="Morin E."/>
            <person name="Murat C."/>
            <person name="Sun H."/>
            <person name="Tunlid A."/>
            <person name="Henrissat B."/>
            <person name="Grigoriev I.V."/>
            <person name="Hibbett D.S."/>
            <person name="Martin F."/>
            <person name="Nordberg H.P."/>
            <person name="Cantor M.N."/>
            <person name="Hua S.X."/>
        </authorList>
    </citation>
    <scope>NUCLEOTIDE SEQUENCE [LARGE SCALE GENOMIC DNA]</scope>
    <source>
        <strain evidence="5 6">441</strain>
    </source>
</reference>
<dbReference type="Proteomes" id="UP000054018">
    <property type="component" value="Unassembled WGS sequence"/>
</dbReference>
<evidence type="ECO:0000256" key="3">
    <source>
        <dbReference type="PIRSR" id="PIRSR601461-2"/>
    </source>
</evidence>
<feature type="active site" evidence="2">
    <location>
        <position position="39"/>
    </location>
</feature>
<dbReference type="InterPro" id="IPR021109">
    <property type="entry name" value="Peptidase_aspartic_dom_sf"/>
</dbReference>
<feature type="disulfide bond" evidence="3">
    <location>
        <begin position="52"/>
        <end position="57"/>
    </location>
</feature>
<dbReference type="SUPFAM" id="SSF50630">
    <property type="entry name" value="Acid proteases"/>
    <property type="match status" value="1"/>
</dbReference>
<dbReference type="InterPro" id="IPR033121">
    <property type="entry name" value="PEPTIDASE_A1"/>
</dbReference>
<protein>
    <recommendedName>
        <fullName evidence="4">Peptidase A1 domain-containing protein</fullName>
    </recommendedName>
</protein>
<dbReference type="OrthoDB" id="15189at2759"/>
<evidence type="ECO:0000259" key="4">
    <source>
        <dbReference type="PROSITE" id="PS51767"/>
    </source>
</evidence>
<dbReference type="EMBL" id="KN833712">
    <property type="protein sequence ID" value="KIK24953.1"/>
    <property type="molecule type" value="Genomic_DNA"/>
</dbReference>
<reference evidence="6" key="2">
    <citation type="submission" date="2015-01" db="EMBL/GenBank/DDBJ databases">
        <title>Evolutionary Origins and Diversification of the Mycorrhizal Mutualists.</title>
        <authorList>
            <consortium name="DOE Joint Genome Institute"/>
            <consortium name="Mycorrhizal Genomics Consortium"/>
            <person name="Kohler A."/>
            <person name="Kuo A."/>
            <person name="Nagy L.G."/>
            <person name="Floudas D."/>
            <person name="Copeland A."/>
            <person name="Barry K.W."/>
            <person name="Cichocki N."/>
            <person name="Veneault-Fourrey C."/>
            <person name="LaButti K."/>
            <person name="Lindquist E.A."/>
            <person name="Lipzen A."/>
            <person name="Lundell T."/>
            <person name="Morin E."/>
            <person name="Murat C."/>
            <person name="Riley R."/>
            <person name="Ohm R."/>
            <person name="Sun H."/>
            <person name="Tunlid A."/>
            <person name="Henrissat B."/>
            <person name="Grigoriev I.V."/>
            <person name="Hibbett D.S."/>
            <person name="Martin F."/>
        </authorList>
    </citation>
    <scope>NUCLEOTIDE SEQUENCE [LARGE SCALE GENOMIC DNA]</scope>
    <source>
        <strain evidence="6">441</strain>
    </source>
</reference>
<dbReference type="PROSITE" id="PS51767">
    <property type="entry name" value="PEPTIDASE_A1"/>
    <property type="match status" value="1"/>
</dbReference>
<feature type="active site" evidence="2">
    <location>
        <position position="241"/>
    </location>
</feature>
<accession>A0A0C9ZZ04</accession>
<dbReference type="PRINTS" id="PR00792">
    <property type="entry name" value="PEPSIN"/>
</dbReference>
<keyword evidence="3" id="KW-1015">Disulfide bond</keyword>
<evidence type="ECO:0000256" key="1">
    <source>
        <dbReference type="ARBA" id="ARBA00007447"/>
    </source>
</evidence>
<dbReference type="InterPro" id="IPR001461">
    <property type="entry name" value="Aspartic_peptidase_A1"/>
</dbReference>
<dbReference type="Gene3D" id="2.40.70.10">
    <property type="entry name" value="Acid Proteases"/>
    <property type="match status" value="2"/>
</dbReference>